<keyword evidence="3" id="KW-0547">Nucleotide-binding</keyword>
<dbReference type="GO" id="GO:0005524">
    <property type="term" value="F:ATP binding"/>
    <property type="evidence" value="ECO:0007669"/>
    <property type="project" value="UniProtKB-KW"/>
</dbReference>
<dbReference type="InterPro" id="IPR003593">
    <property type="entry name" value="AAA+_ATPase"/>
</dbReference>
<keyword evidence="7" id="KW-1185">Reference proteome</keyword>
<dbReference type="AlphaFoldDB" id="A0A285E6F5"/>
<dbReference type="CDD" id="cd03215">
    <property type="entry name" value="ABC_Carb_Monos_II"/>
    <property type="match status" value="1"/>
</dbReference>
<proteinExistence type="predicted"/>
<dbReference type="Gene3D" id="3.40.50.300">
    <property type="entry name" value="P-loop containing nucleotide triphosphate hydrolases"/>
    <property type="match status" value="2"/>
</dbReference>
<keyword evidence="2" id="KW-0677">Repeat</keyword>
<evidence type="ECO:0000256" key="3">
    <source>
        <dbReference type="ARBA" id="ARBA00022741"/>
    </source>
</evidence>
<dbReference type="GO" id="GO:0016887">
    <property type="term" value="F:ATP hydrolysis activity"/>
    <property type="evidence" value="ECO:0007669"/>
    <property type="project" value="InterPro"/>
</dbReference>
<organism evidence="6 7">
    <name type="scientific">Geodermatophilus sabuli</name>
    <dbReference type="NCBI Taxonomy" id="1564158"/>
    <lineage>
        <taxon>Bacteria</taxon>
        <taxon>Bacillati</taxon>
        <taxon>Actinomycetota</taxon>
        <taxon>Actinomycetes</taxon>
        <taxon>Geodermatophilales</taxon>
        <taxon>Geodermatophilaceae</taxon>
        <taxon>Geodermatophilus</taxon>
    </lineage>
</organism>
<protein>
    <submittedName>
        <fullName evidence="6">Ribose transport system ATP-binding protein</fullName>
    </submittedName>
</protein>
<evidence type="ECO:0000259" key="5">
    <source>
        <dbReference type="PROSITE" id="PS50893"/>
    </source>
</evidence>
<keyword evidence="4 6" id="KW-0067">ATP-binding</keyword>
<name>A0A285E6F5_9ACTN</name>
<evidence type="ECO:0000256" key="4">
    <source>
        <dbReference type="ARBA" id="ARBA00022840"/>
    </source>
</evidence>
<dbReference type="Pfam" id="PF00005">
    <property type="entry name" value="ABC_tran"/>
    <property type="match status" value="2"/>
</dbReference>
<dbReference type="SUPFAM" id="SSF52540">
    <property type="entry name" value="P-loop containing nucleoside triphosphate hydrolases"/>
    <property type="match status" value="2"/>
</dbReference>
<dbReference type="InterPro" id="IPR027417">
    <property type="entry name" value="P-loop_NTPase"/>
</dbReference>
<feature type="domain" description="ABC transporter" evidence="5">
    <location>
        <begin position="263"/>
        <end position="507"/>
    </location>
</feature>
<evidence type="ECO:0000313" key="6">
    <source>
        <dbReference type="EMBL" id="SNX94605.1"/>
    </source>
</evidence>
<dbReference type="CDD" id="cd03216">
    <property type="entry name" value="ABC_Carb_Monos_I"/>
    <property type="match status" value="1"/>
</dbReference>
<sequence length="523" mass="55818">MSTADRSAIRCRGLVKEYGRFRALDAVDLDVREATIHALVGQNGAGKSTCLGLLAGRQVPTDGTIEAFGEPVAFHSPRDGIRLGIRSIYQELTIVPTLSTQANLYLGSEVTRYGLLSEREMRATLRDLNDRLGVSIPADIPAGRLSVADQQMLEIMRALCSDARVILLDEPTAALSLTESRALLGTMKELRAQGTTMVLVSHNLEDVLEVSDDITVFRDGRVALPAAADVRDKNALVAAMLGPSGLEPGEVAIKDHARPHRAPGSREVLRVENLTIPGAVTDISFSLMEGELLGLGGLVGSGRTTVLRALVGLGHRTSGRLWIDGTQVKWPSSPHAALRLGIAMIPENRKTDGVLLGDSSSVNIAIGNLDRATRGRILTKARLASSTVGAAKGAGFDSSRLPSKAGTLSGGNQQKLLFARWDYAPVKILLADEPTRGIDIGAKAIIAEKLVERCERGVGVILASSEMEEVTDLCSRVVVLREGRPVGELNRDNGRITVEQILSLSFGLAPTQSQEAHDGHIDV</sequence>
<dbReference type="PROSITE" id="PS50893">
    <property type="entry name" value="ABC_TRANSPORTER_2"/>
    <property type="match status" value="2"/>
</dbReference>
<dbReference type="PANTHER" id="PTHR43790:SF9">
    <property type="entry name" value="GALACTOFURANOSE TRANSPORTER ATP-BINDING PROTEIN YTFR"/>
    <property type="match status" value="1"/>
</dbReference>
<dbReference type="Proteomes" id="UP000219514">
    <property type="component" value="Unassembled WGS sequence"/>
</dbReference>
<dbReference type="EMBL" id="OBDO01000001">
    <property type="protein sequence ID" value="SNX94605.1"/>
    <property type="molecule type" value="Genomic_DNA"/>
</dbReference>
<dbReference type="OrthoDB" id="7757085at2"/>
<feature type="domain" description="ABC transporter" evidence="5">
    <location>
        <begin position="9"/>
        <end position="244"/>
    </location>
</feature>
<evidence type="ECO:0000313" key="7">
    <source>
        <dbReference type="Proteomes" id="UP000219514"/>
    </source>
</evidence>
<reference evidence="6 7" key="1">
    <citation type="submission" date="2017-09" db="EMBL/GenBank/DDBJ databases">
        <authorList>
            <person name="Ehlers B."/>
            <person name="Leendertz F.H."/>
        </authorList>
    </citation>
    <scope>NUCLEOTIDE SEQUENCE [LARGE SCALE GENOMIC DNA]</scope>
    <source>
        <strain evidence="6 7">DSM 46844</strain>
    </source>
</reference>
<evidence type="ECO:0000256" key="2">
    <source>
        <dbReference type="ARBA" id="ARBA00022737"/>
    </source>
</evidence>
<dbReference type="InterPro" id="IPR050107">
    <property type="entry name" value="ABC_carbohydrate_import_ATPase"/>
</dbReference>
<gene>
    <name evidence="6" type="ORF">SAMN06893097_101402</name>
</gene>
<accession>A0A285E6F5</accession>
<dbReference type="RefSeq" id="WP_097203887.1">
    <property type="nucleotide sequence ID" value="NZ_JACHXB010000001.1"/>
</dbReference>
<dbReference type="PANTHER" id="PTHR43790">
    <property type="entry name" value="CARBOHYDRATE TRANSPORT ATP-BINDING PROTEIN MG119-RELATED"/>
    <property type="match status" value="1"/>
</dbReference>
<keyword evidence="1" id="KW-0813">Transport</keyword>
<dbReference type="InterPro" id="IPR003439">
    <property type="entry name" value="ABC_transporter-like_ATP-bd"/>
</dbReference>
<dbReference type="SMART" id="SM00382">
    <property type="entry name" value="AAA"/>
    <property type="match status" value="2"/>
</dbReference>
<evidence type="ECO:0000256" key="1">
    <source>
        <dbReference type="ARBA" id="ARBA00022448"/>
    </source>
</evidence>